<evidence type="ECO:0000313" key="1">
    <source>
        <dbReference type="EMBL" id="CAK9139105.1"/>
    </source>
</evidence>
<evidence type="ECO:0008006" key="4">
    <source>
        <dbReference type="Google" id="ProtNLM"/>
    </source>
</evidence>
<proteinExistence type="predicted"/>
<evidence type="ECO:0000313" key="3">
    <source>
        <dbReference type="Proteomes" id="UP001642360"/>
    </source>
</evidence>
<dbReference type="AlphaFoldDB" id="A0ABC8R301"/>
<gene>
    <name evidence="2" type="ORF">ILEXP_LOCUS42643</name>
    <name evidence="1" type="ORF">ILEXP_LOCUS6468</name>
</gene>
<organism evidence="1 3">
    <name type="scientific">Ilex paraguariensis</name>
    <name type="common">yerba mate</name>
    <dbReference type="NCBI Taxonomy" id="185542"/>
    <lineage>
        <taxon>Eukaryota</taxon>
        <taxon>Viridiplantae</taxon>
        <taxon>Streptophyta</taxon>
        <taxon>Embryophyta</taxon>
        <taxon>Tracheophyta</taxon>
        <taxon>Spermatophyta</taxon>
        <taxon>Magnoliopsida</taxon>
        <taxon>eudicotyledons</taxon>
        <taxon>Gunneridae</taxon>
        <taxon>Pentapetalae</taxon>
        <taxon>asterids</taxon>
        <taxon>campanulids</taxon>
        <taxon>Aquifoliales</taxon>
        <taxon>Aquifoliaceae</taxon>
        <taxon>Ilex</taxon>
    </lineage>
</organism>
<evidence type="ECO:0000313" key="2">
    <source>
        <dbReference type="EMBL" id="CAK9172942.1"/>
    </source>
</evidence>
<protein>
    <recommendedName>
        <fullName evidence="4">F-box protein</fullName>
    </recommendedName>
</protein>
<dbReference type="EMBL" id="CAUOFW020000936">
    <property type="protein sequence ID" value="CAK9139105.1"/>
    <property type="molecule type" value="Genomic_DNA"/>
</dbReference>
<sequence length="513" mass="57467">MALGAFQSVNDGVLEQPSSRVCINETLREDELRTVLAKLESDKDKEVFGLVCKKWLNLQSTERKKLCARAGPHMLKKMAARFTRLHELDLSQSISRSFYPGVTDSDLSVIASGFSCLRVLNLQKCKGWNVSFDLEVLAICERWLGASLKKGGLLSGLFSMKFRASSFVFWVEEISISRGSFLRVSIKAMNKMLACLMIPWDFEADCIMEANNRACGDAKNRVVLMPKTRGIPSKITGLWLVFWRLEESYCMYLLGIEGGPLDANSVCNKVLFLEAGLLFMGYLITYAKWKCPEDGGLLLLHLSGKVFKVKGRALGRLDRDGPRGSSCLIAKGRTKLLLTIERSKTMGVGKKAFGAVGHWRQCKVHSGLLLEIFVPISPTASRFPDKKPMNFIKGVIFNRLKDFVSLREKIDLRRGGAISRYLLCNLEAGFLNRMSSKQEDALNVIVFERSENMDDNEALLVKNDLHFGFDDLIDNLEGKDLESINGDSRGVESISRVGELFDEKEVKSNAQKL</sequence>
<name>A0ABC8R301_9AQUA</name>
<keyword evidence="3" id="KW-1185">Reference proteome</keyword>
<dbReference type="EMBL" id="CAUOFW020006113">
    <property type="protein sequence ID" value="CAK9172942.1"/>
    <property type="molecule type" value="Genomic_DNA"/>
</dbReference>
<comment type="caution">
    <text evidence="1">The sequence shown here is derived from an EMBL/GenBank/DDBJ whole genome shotgun (WGS) entry which is preliminary data.</text>
</comment>
<dbReference type="InterPro" id="IPR032675">
    <property type="entry name" value="LRR_dom_sf"/>
</dbReference>
<dbReference type="Gene3D" id="3.80.10.10">
    <property type="entry name" value="Ribonuclease Inhibitor"/>
    <property type="match status" value="1"/>
</dbReference>
<dbReference type="Proteomes" id="UP001642360">
    <property type="component" value="Unassembled WGS sequence"/>
</dbReference>
<reference evidence="1 3" key="1">
    <citation type="submission" date="2024-02" db="EMBL/GenBank/DDBJ databases">
        <authorList>
            <person name="Vignale AGUSTIN F."/>
            <person name="Sosa J E."/>
            <person name="Modenutti C."/>
        </authorList>
    </citation>
    <scope>NUCLEOTIDE SEQUENCE [LARGE SCALE GENOMIC DNA]</scope>
</reference>
<accession>A0ABC8R301</accession>